<dbReference type="Pfam" id="PF04336">
    <property type="entry name" value="ACP_PD"/>
    <property type="match status" value="1"/>
</dbReference>
<keyword evidence="1" id="KW-0444">Lipid biosynthesis</keyword>
<dbReference type="PIRSF" id="PIRSF011489">
    <property type="entry name" value="DUF479"/>
    <property type="match status" value="1"/>
</dbReference>
<organism evidence="4 5">
    <name type="scientific">Dawidia soli</name>
    <dbReference type="NCBI Taxonomy" id="2782352"/>
    <lineage>
        <taxon>Bacteria</taxon>
        <taxon>Pseudomonadati</taxon>
        <taxon>Bacteroidota</taxon>
        <taxon>Cytophagia</taxon>
        <taxon>Cytophagales</taxon>
        <taxon>Chryseotaleaceae</taxon>
        <taxon>Dawidia</taxon>
    </lineage>
</organism>
<keyword evidence="3" id="KW-0443">Lipid metabolism</keyword>
<evidence type="ECO:0000256" key="1">
    <source>
        <dbReference type="ARBA" id="ARBA00022516"/>
    </source>
</evidence>
<dbReference type="RefSeq" id="WP_254092828.1">
    <property type="nucleotide sequence ID" value="NZ_JAHESC010000044.1"/>
</dbReference>
<dbReference type="InterPro" id="IPR007431">
    <property type="entry name" value="ACP_PD"/>
</dbReference>
<dbReference type="GO" id="GO:0008770">
    <property type="term" value="F:[acyl-carrier-protein] phosphodiesterase activity"/>
    <property type="evidence" value="ECO:0007669"/>
    <property type="project" value="InterPro"/>
</dbReference>
<dbReference type="Proteomes" id="UP001319180">
    <property type="component" value="Unassembled WGS sequence"/>
</dbReference>
<sequence>MNFLAHLYLSGNDPKIMAGNFMGDFVKGRASLEKLDPEIARGVELHRAIDHFTDHHPVVSQSKDRLRPVYRHYAGVIVDVFYDHYLAKRWSGYHTAPLEDFAVHVYATMQELQYLLPASLQQMLPYMIRGNWLVGYSHIEGIQRTLTGMSRRTTHVSRMDEAVNELRRYYKEFGEEFEVFFPELRKHAQSFLTR</sequence>
<keyword evidence="2" id="KW-0378">Hydrolase</keyword>
<protein>
    <submittedName>
        <fullName evidence="4">DUF479 domain-containing protein</fullName>
    </submittedName>
</protein>
<proteinExistence type="predicted"/>
<dbReference type="AlphaFoldDB" id="A0AAP2DHR3"/>
<dbReference type="GO" id="GO:0006633">
    <property type="term" value="P:fatty acid biosynthetic process"/>
    <property type="evidence" value="ECO:0007669"/>
    <property type="project" value="InterPro"/>
</dbReference>
<evidence type="ECO:0000313" key="4">
    <source>
        <dbReference type="EMBL" id="MBT1689607.1"/>
    </source>
</evidence>
<name>A0AAP2DHR3_9BACT</name>
<comment type="caution">
    <text evidence="4">The sequence shown here is derived from an EMBL/GenBank/DDBJ whole genome shotgun (WGS) entry which is preliminary data.</text>
</comment>
<dbReference type="PANTHER" id="PTHR38764:SF1">
    <property type="entry name" value="ACYL CARRIER PROTEIN PHOSPHODIESTERASE"/>
    <property type="match status" value="1"/>
</dbReference>
<accession>A0AAP2DHR3</accession>
<evidence type="ECO:0000256" key="2">
    <source>
        <dbReference type="ARBA" id="ARBA00022801"/>
    </source>
</evidence>
<keyword evidence="5" id="KW-1185">Reference proteome</keyword>
<evidence type="ECO:0000256" key="3">
    <source>
        <dbReference type="ARBA" id="ARBA00023098"/>
    </source>
</evidence>
<evidence type="ECO:0000313" key="5">
    <source>
        <dbReference type="Proteomes" id="UP001319180"/>
    </source>
</evidence>
<gene>
    <name evidence="4" type="ORF">KK078_23790</name>
</gene>
<dbReference type="EMBL" id="JAHESC010000044">
    <property type="protein sequence ID" value="MBT1689607.1"/>
    <property type="molecule type" value="Genomic_DNA"/>
</dbReference>
<reference evidence="4 5" key="1">
    <citation type="submission" date="2021-05" db="EMBL/GenBank/DDBJ databases">
        <title>A Polyphasic approach of four new species of the genus Ohtaekwangia: Ohtaekwangia histidinii sp. nov., Ohtaekwangia cretensis sp. nov., Ohtaekwangia indiensis sp. nov., Ohtaekwangia reichenbachii sp. nov. from diverse environment.</title>
        <authorList>
            <person name="Octaviana S."/>
        </authorList>
    </citation>
    <scope>NUCLEOTIDE SEQUENCE [LARGE SCALE GENOMIC DNA]</scope>
    <source>
        <strain evidence="4 5">PWU37</strain>
    </source>
</reference>
<dbReference type="PANTHER" id="PTHR38764">
    <property type="entry name" value="ACYL CARRIER PROTEIN PHOSPHODIESTERASE"/>
    <property type="match status" value="1"/>
</dbReference>